<accession>A0ABY7GUH6</accession>
<feature type="domain" description="HTH tetR-type" evidence="5">
    <location>
        <begin position="5"/>
        <end position="65"/>
    </location>
</feature>
<keyword evidence="7" id="KW-1185">Reference proteome</keyword>
<dbReference type="PANTHER" id="PTHR30055">
    <property type="entry name" value="HTH-TYPE TRANSCRIPTIONAL REGULATOR RUTR"/>
    <property type="match status" value="1"/>
</dbReference>
<proteinExistence type="predicted"/>
<dbReference type="SUPFAM" id="SSF46689">
    <property type="entry name" value="Homeodomain-like"/>
    <property type="match status" value="1"/>
</dbReference>
<dbReference type="InterPro" id="IPR050109">
    <property type="entry name" value="HTH-type_TetR-like_transc_reg"/>
</dbReference>
<evidence type="ECO:0000256" key="1">
    <source>
        <dbReference type="ARBA" id="ARBA00023015"/>
    </source>
</evidence>
<keyword evidence="1" id="KW-0805">Transcription regulation</keyword>
<dbReference type="InterPro" id="IPR011075">
    <property type="entry name" value="TetR_C"/>
</dbReference>
<dbReference type="Pfam" id="PF00440">
    <property type="entry name" value="TetR_N"/>
    <property type="match status" value="1"/>
</dbReference>
<evidence type="ECO:0000259" key="5">
    <source>
        <dbReference type="PROSITE" id="PS50977"/>
    </source>
</evidence>
<dbReference type="PROSITE" id="PS50977">
    <property type="entry name" value="HTH_TETR_2"/>
    <property type="match status" value="1"/>
</dbReference>
<name>A0ABY7GUH6_9BACT</name>
<protein>
    <submittedName>
        <fullName evidence="6">TetR/AcrR family transcriptional regulator</fullName>
    </submittedName>
</protein>
<dbReference type="Gene3D" id="1.10.10.60">
    <property type="entry name" value="Homeodomain-like"/>
    <property type="match status" value="1"/>
</dbReference>
<dbReference type="SUPFAM" id="SSF48498">
    <property type="entry name" value="Tetracyclin repressor-like, C-terminal domain"/>
    <property type="match status" value="1"/>
</dbReference>
<evidence type="ECO:0000256" key="3">
    <source>
        <dbReference type="ARBA" id="ARBA00023163"/>
    </source>
</evidence>
<dbReference type="PROSITE" id="PS01081">
    <property type="entry name" value="HTH_TETR_1"/>
    <property type="match status" value="1"/>
</dbReference>
<dbReference type="PRINTS" id="PR00455">
    <property type="entry name" value="HTHTETR"/>
</dbReference>
<dbReference type="Gene3D" id="1.10.357.10">
    <property type="entry name" value="Tetracycline Repressor, domain 2"/>
    <property type="match status" value="1"/>
</dbReference>
<organism evidence="6 7">
    <name type="scientific">Nannocystis punicea</name>
    <dbReference type="NCBI Taxonomy" id="2995304"/>
    <lineage>
        <taxon>Bacteria</taxon>
        <taxon>Pseudomonadati</taxon>
        <taxon>Myxococcota</taxon>
        <taxon>Polyangia</taxon>
        <taxon>Nannocystales</taxon>
        <taxon>Nannocystaceae</taxon>
        <taxon>Nannocystis</taxon>
    </lineage>
</organism>
<gene>
    <name evidence="6" type="ORF">O0S08_30675</name>
</gene>
<dbReference type="EMBL" id="CP114040">
    <property type="protein sequence ID" value="WAS90574.1"/>
    <property type="molecule type" value="Genomic_DNA"/>
</dbReference>
<dbReference type="Pfam" id="PF16859">
    <property type="entry name" value="TetR_C_11"/>
    <property type="match status" value="1"/>
</dbReference>
<dbReference type="RefSeq" id="WP_269032901.1">
    <property type="nucleotide sequence ID" value="NZ_CP114040.1"/>
</dbReference>
<dbReference type="InterPro" id="IPR023772">
    <property type="entry name" value="DNA-bd_HTH_TetR-type_CS"/>
</dbReference>
<dbReference type="InterPro" id="IPR009057">
    <property type="entry name" value="Homeodomain-like_sf"/>
</dbReference>
<dbReference type="PANTHER" id="PTHR30055:SF148">
    <property type="entry name" value="TETR-FAMILY TRANSCRIPTIONAL REGULATOR"/>
    <property type="match status" value="1"/>
</dbReference>
<evidence type="ECO:0000313" key="7">
    <source>
        <dbReference type="Proteomes" id="UP001164459"/>
    </source>
</evidence>
<keyword evidence="3" id="KW-0804">Transcription</keyword>
<reference evidence="6" key="1">
    <citation type="submission" date="2022-11" db="EMBL/GenBank/DDBJ databases">
        <title>Minimal conservation of predation-associated metabolite biosynthetic gene clusters underscores biosynthetic potential of Myxococcota including descriptions for ten novel species: Archangium lansinium sp. nov., Myxococcus landrumus sp. nov., Nannocystis bai.</title>
        <authorList>
            <person name="Ahearne A."/>
            <person name="Stevens C."/>
            <person name="Dowd S."/>
        </authorList>
    </citation>
    <scope>NUCLEOTIDE SEQUENCE</scope>
    <source>
        <strain evidence="6">Fl3</strain>
    </source>
</reference>
<keyword evidence="2 4" id="KW-0238">DNA-binding</keyword>
<evidence type="ECO:0000256" key="4">
    <source>
        <dbReference type="PROSITE-ProRule" id="PRU00335"/>
    </source>
</evidence>
<dbReference type="Proteomes" id="UP001164459">
    <property type="component" value="Chromosome"/>
</dbReference>
<feature type="DNA-binding region" description="H-T-H motif" evidence="4">
    <location>
        <begin position="28"/>
        <end position="47"/>
    </location>
</feature>
<evidence type="ECO:0000256" key="2">
    <source>
        <dbReference type="ARBA" id="ARBA00023125"/>
    </source>
</evidence>
<dbReference type="InterPro" id="IPR001647">
    <property type="entry name" value="HTH_TetR"/>
</dbReference>
<evidence type="ECO:0000313" key="6">
    <source>
        <dbReference type="EMBL" id="WAS90574.1"/>
    </source>
</evidence>
<sequence>MQRGEHRERAILGAALELLAEVGYEALTMDAVAARARASKATIYRRWRNKAELVKAALDSLDAEDNAAIPDTGALRSDLVAVMTALRDKATEPYVNLIQELVVAARRDEALAAALRSHREDLELSPFEAALRRATRRGDVPRTVDRELVHDVAEAMILRQLHTGSPFDDAFISRVVDRVLLPLLRRRRSHR</sequence>
<dbReference type="InterPro" id="IPR036271">
    <property type="entry name" value="Tet_transcr_reg_TetR-rel_C_sf"/>
</dbReference>